<protein>
    <submittedName>
        <fullName evidence="1">Uncharacterized protein</fullName>
    </submittedName>
</protein>
<dbReference type="AlphaFoldDB" id="A0A5B7FE63"/>
<name>A0A5B7FE63_PORTR</name>
<reference evidence="1 2" key="1">
    <citation type="submission" date="2019-05" db="EMBL/GenBank/DDBJ databases">
        <title>Another draft genome of Portunus trituberculatus and its Hox gene families provides insights of decapod evolution.</title>
        <authorList>
            <person name="Jeong J.-H."/>
            <person name="Song I."/>
            <person name="Kim S."/>
            <person name="Choi T."/>
            <person name="Kim D."/>
            <person name="Ryu S."/>
            <person name="Kim W."/>
        </authorList>
    </citation>
    <scope>NUCLEOTIDE SEQUENCE [LARGE SCALE GENOMIC DNA]</scope>
    <source>
        <tissue evidence="1">Muscle</tissue>
    </source>
</reference>
<evidence type="ECO:0000313" key="2">
    <source>
        <dbReference type="Proteomes" id="UP000324222"/>
    </source>
</evidence>
<gene>
    <name evidence="1" type="ORF">E2C01_036436</name>
</gene>
<sequence>MGARIIVCVYIYNRRIISSEIKTSALVLPCPRSSSAPPSSEPSSARRDLHLLGVVTCLSSGSTSVSAVTTWPPLHTSSASTTIPREFLLPTSPSSLLLCSSGSRSTAVFLNSRSTFVGSSARNRALSSPIYPLVTLSVPWSPSCAQSALLTPATTCVPRYQPAVVSGHVAHPSRFSTSTKTLPQPSSRTSQATHSFLKVASSLTYLTRTTADVYKAENVASSLSAELTDQLKSSQWFNGDGMLSSANFKRLMSYLLFVVQLDSPTFAIASDIEFTEKDFLYDVCKKISEKSPPAPQSVSVAQFNRQHALTLPHAVAPPHAPRIILSTATGLIPAPHEM</sequence>
<proteinExistence type="predicted"/>
<dbReference type="EMBL" id="VSRR010005575">
    <property type="protein sequence ID" value="MPC42804.1"/>
    <property type="molecule type" value="Genomic_DNA"/>
</dbReference>
<organism evidence="1 2">
    <name type="scientific">Portunus trituberculatus</name>
    <name type="common">Swimming crab</name>
    <name type="synonym">Neptunus trituberculatus</name>
    <dbReference type="NCBI Taxonomy" id="210409"/>
    <lineage>
        <taxon>Eukaryota</taxon>
        <taxon>Metazoa</taxon>
        <taxon>Ecdysozoa</taxon>
        <taxon>Arthropoda</taxon>
        <taxon>Crustacea</taxon>
        <taxon>Multicrustacea</taxon>
        <taxon>Malacostraca</taxon>
        <taxon>Eumalacostraca</taxon>
        <taxon>Eucarida</taxon>
        <taxon>Decapoda</taxon>
        <taxon>Pleocyemata</taxon>
        <taxon>Brachyura</taxon>
        <taxon>Eubrachyura</taxon>
        <taxon>Portunoidea</taxon>
        <taxon>Portunidae</taxon>
        <taxon>Portuninae</taxon>
        <taxon>Portunus</taxon>
    </lineage>
</organism>
<comment type="caution">
    <text evidence="1">The sequence shown here is derived from an EMBL/GenBank/DDBJ whole genome shotgun (WGS) entry which is preliminary data.</text>
</comment>
<accession>A0A5B7FE63</accession>
<keyword evidence="2" id="KW-1185">Reference proteome</keyword>
<evidence type="ECO:0000313" key="1">
    <source>
        <dbReference type="EMBL" id="MPC42804.1"/>
    </source>
</evidence>
<dbReference type="Proteomes" id="UP000324222">
    <property type="component" value="Unassembled WGS sequence"/>
</dbReference>